<sequence>MKACERVSQCEQCCEYSYQSLQISLNTNYQYNLKELKLWPFSTCHRLVLSKSAQTPSTSAQDWHSPSSRSSQPSGLPSAHQKQMSSTSLQHCSSINLTQQSHCGVNQSQLALYWLAFC</sequence>
<feature type="compositionally biased region" description="Polar residues" evidence="1">
    <location>
        <begin position="54"/>
        <end position="64"/>
    </location>
</feature>
<evidence type="ECO:0000313" key="3">
    <source>
        <dbReference type="Proteomes" id="UP000785679"/>
    </source>
</evidence>
<organism evidence="2 3">
    <name type="scientific">Halteria grandinella</name>
    <dbReference type="NCBI Taxonomy" id="5974"/>
    <lineage>
        <taxon>Eukaryota</taxon>
        <taxon>Sar</taxon>
        <taxon>Alveolata</taxon>
        <taxon>Ciliophora</taxon>
        <taxon>Intramacronucleata</taxon>
        <taxon>Spirotrichea</taxon>
        <taxon>Stichotrichia</taxon>
        <taxon>Sporadotrichida</taxon>
        <taxon>Halteriidae</taxon>
        <taxon>Halteria</taxon>
    </lineage>
</organism>
<evidence type="ECO:0000313" key="2">
    <source>
        <dbReference type="EMBL" id="TNV80581.1"/>
    </source>
</evidence>
<keyword evidence="3" id="KW-1185">Reference proteome</keyword>
<dbReference type="Proteomes" id="UP000785679">
    <property type="component" value="Unassembled WGS sequence"/>
</dbReference>
<gene>
    <name evidence="2" type="ORF">FGO68_gene2989</name>
</gene>
<feature type="region of interest" description="Disordered" evidence="1">
    <location>
        <begin position="54"/>
        <end position="87"/>
    </location>
</feature>
<comment type="caution">
    <text evidence="2">The sequence shown here is derived from an EMBL/GenBank/DDBJ whole genome shotgun (WGS) entry which is preliminary data.</text>
</comment>
<accession>A0A8J8NS42</accession>
<dbReference type="EMBL" id="RRYP01007322">
    <property type="protein sequence ID" value="TNV80581.1"/>
    <property type="molecule type" value="Genomic_DNA"/>
</dbReference>
<reference evidence="2" key="1">
    <citation type="submission" date="2019-06" db="EMBL/GenBank/DDBJ databases">
        <authorList>
            <person name="Zheng W."/>
        </authorList>
    </citation>
    <scope>NUCLEOTIDE SEQUENCE</scope>
    <source>
        <strain evidence="2">QDHG01</strain>
    </source>
</reference>
<feature type="compositionally biased region" description="Low complexity" evidence="1">
    <location>
        <begin position="65"/>
        <end position="78"/>
    </location>
</feature>
<proteinExistence type="predicted"/>
<evidence type="ECO:0000256" key="1">
    <source>
        <dbReference type="SAM" id="MobiDB-lite"/>
    </source>
</evidence>
<name>A0A8J8NS42_HALGN</name>
<dbReference type="AlphaFoldDB" id="A0A8J8NS42"/>
<protein>
    <submittedName>
        <fullName evidence="2">Uncharacterized protein</fullName>
    </submittedName>
</protein>